<evidence type="ECO:0000259" key="7">
    <source>
        <dbReference type="Pfam" id="PF01618"/>
    </source>
</evidence>
<dbReference type="GO" id="GO:0005886">
    <property type="term" value="C:plasma membrane"/>
    <property type="evidence" value="ECO:0007669"/>
    <property type="project" value="UniProtKB-SubCell"/>
</dbReference>
<dbReference type="InterPro" id="IPR002898">
    <property type="entry name" value="MotA_ExbB_proton_chnl"/>
</dbReference>
<protein>
    <submittedName>
        <fullName evidence="8">Putative MotA/TolQ/ExbB proton channel family protein</fullName>
    </submittedName>
</protein>
<evidence type="ECO:0000256" key="4">
    <source>
        <dbReference type="ARBA" id="ARBA00022989"/>
    </source>
</evidence>
<evidence type="ECO:0000256" key="5">
    <source>
        <dbReference type="ARBA" id="ARBA00023136"/>
    </source>
</evidence>
<feature type="transmembrane region" description="Helical" evidence="6">
    <location>
        <begin position="168"/>
        <end position="187"/>
    </location>
</feature>
<feature type="domain" description="MotA/TolQ/ExbB proton channel" evidence="7">
    <location>
        <begin position="126"/>
        <end position="185"/>
    </location>
</feature>
<feature type="transmembrane region" description="Helical" evidence="6">
    <location>
        <begin position="122"/>
        <end position="148"/>
    </location>
</feature>
<evidence type="ECO:0000256" key="3">
    <source>
        <dbReference type="ARBA" id="ARBA00022692"/>
    </source>
</evidence>
<accession>A0A6M3ITH3</accession>
<keyword evidence="5 6" id="KW-0472">Membrane</keyword>
<dbReference type="AlphaFoldDB" id="A0A6M3ITH3"/>
<evidence type="ECO:0000256" key="2">
    <source>
        <dbReference type="ARBA" id="ARBA00022475"/>
    </source>
</evidence>
<feature type="transmembrane region" description="Helical" evidence="6">
    <location>
        <begin position="21"/>
        <end position="42"/>
    </location>
</feature>
<dbReference type="Pfam" id="PF01618">
    <property type="entry name" value="MotA_ExbB"/>
    <property type="match status" value="1"/>
</dbReference>
<evidence type="ECO:0000256" key="1">
    <source>
        <dbReference type="ARBA" id="ARBA00004651"/>
    </source>
</evidence>
<keyword evidence="3 6" id="KW-0812">Transmembrane</keyword>
<evidence type="ECO:0000256" key="6">
    <source>
        <dbReference type="SAM" id="Phobius"/>
    </source>
</evidence>
<comment type="subcellular location">
    <subcellularLocation>
        <location evidence="1">Cell membrane</location>
        <topology evidence="1">Multi-pass membrane protein</topology>
    </subcellularLocation>
</comment>
<evidence type="ECO:0000313" key="8">
    <source>
        <dbReference type="EMBL" id="QJA60826.1"/>
    </source>
</evidence>
<feature type="transmembrane region" description="Helical" evidence="6">
    <location>
        <begin position="48"/>
        <end position="65"/>
    </location>
</feature>
<keyword evidence="4 6" id="KW-1133">Transmembrane helix</keyword>
<proteinExistence type="predicted"/>
<dbReference type="EMBL" id="MT141422">
    <property type="protein sequence ID" value="QJA60826.1"/>
    <property type="molecule type" value="Genomic_DNA"/>
</dbReference>
<name>A0A6M3ITH3_9ZZZZ</name>
<reference evidence="8" key="1">
    <citation type="submission" date="2020-03" db="EMBL/GenBank/DDBJ databases">
        <title>The deep terrestrial virosphere.</title>
        <authorList>
            <person name="Holmfeldt K."/>
            <person name="Nilsson E."/>
            <person name="Simone D."/>
            <person name="Lopez-Fernandez M."/>
            <person name="Wu X."/>
            <person name="de Brujin I."/>
            <person name="Lundin D."/>
            <person name="Andersson A."/>
            <person name="Bertilsson S."/>
            <person name="Dopson M."/>
        </authorList>
    </citation>
    <scope>NUCLEOTIDE SEQUENCE</scope>
    <source>
        <strain evidence="8">MM415B01042</strain>
    </source>
</reference>
<keyword evidence="2" id="KW-1003">Cell membrane</keyword>
<sequence length="204" mass="23688">MVDKISIINRGEVNFGPWLKWFLIFLLSILGFVVYYSTGLFWKVHEADITYICHLITIVYFYFSVKVGKDTYNVCIDIYGSNKELEDYQKLEGLDGEGLYENKERYRFWYYKLKKYYRYSDMGWFVANHLPQLGLLGTLIGMAYVFLFSDLNMATKAGQLIAFKGMGTALYTTIAGSIFSLILKIQLFNLKYLKDEKTGKTNGV</sequence>
<gene>
    <name evidence="8" type="ORF">MM415B01042_0001</name>
</gene>
<organism evidence="8">
    <name type="scientific">viral metagenome</name>
    <dbReference type="NCBI Taxonomy" id="1070528"/>
    <lineage>
        <taxon>unclassified sequences</taxon>
        <taxon>metagenomes</taxon>
        <taxon>organismal metagenomes</taxon>
    </lineage>
</organism>